<organism evidence="10 11">
    <name type="scientific">Vibrio albus</name>
    <dbReference type="NCBI Taxonomy" id="2200953"/>
    <lineage>
        <taxon>Bacteria</taxon>
        <taxon>Pseudomonadati</taxon>
        <taxon>Pseudomonadota</taxon>
        <taxon>Gammaproteobacteria</taxon>
        <taxon>Vibrionales</taxon>
        <taxon>Vibrionaceae</taxon>
        <taxon>Vibrio</taxon>
    </lineage>
</organism>
<dbReference type="Gene3D" id="3.20.20.140">
    <property type="entry name" value="Metal-dependent hydrolases"/>
    <property type="match status" value="1"/>
</dbReference>
<protein>
    <recommendedName>
        <fullName evidence="3 8">Histidinol-phosphatase</fullName>
        <shortName evidence="8">HolPase</shortName>
        <ecNumber evidence="3 8">3.1.3.15</ecNumber>
    </recommendedName>
</protein>
<evidence type="ECO:0000313" key="11">
    <source>
        <dbReference type="Proteomes" id="UP000245362"/>
    </source>
</evidence>
<accession>A0A2U3B9F6</accession>
<dbReference type="InterPro" id="IPR010140">
    <property type="entry name" value="Histidinol_P_phosphatase_HisJ"/>
</dbReference>
<keyword evidence="5 8" id="KW-0378">Hydrolase</keyword>
<proteinExistence type="inferred from homology"/>
<dbReference type="PANTHER" id="PTHR21039:SF0">
    <property type="entry name" value="HISTIDINOL-PHOSPHATASE"/>
    <property type="match status" value="1"/>
</dbReference>
<sequence>MYIDYHVHTDFSDDSTYPMEDVVKKAIALGIQELCFTEHVDHGVKSPALTYQKNKMDTGSSCHYESYQAEYLRIKEKYSRDISLKFGIEFGIQSHTISEFQQDFNQYPFDFVILSCHQVENQEFWTQEFQNGRTQEEFQTRYYEEILNVIRIYKDYSVLGHLDMIKRYDEYGNYPFDKTKDLVTEILKTVIEDGKGIEINTSSFRYGLTDLMPSRDILRLYKELGGKIITIGSDSHQEEHLGYQIEEVKNELRTLGFDSFNTFDKMKPVFHKL</sequence>
<dbReference type="InterPro" id="IPR003141">
    <property type="entry name" value="Pol/His_phosphatase_N"/>
</dbReference>
<dbReference type="GO" id="GO:0000105">
    <property type="term" value="P:L-histidine biosynthetic process"/>
    <property type="evidence" value="ECO:0007669"/>
    <property type="project" value="UniProtKB-UniRule"/>
</dbReference>
<dbReference type="SUPFAM" id="SSF89550">
    <property type="entry name" value="PHP domain-like"/>
    <property type="match status" value="1"/>
</dbReference>
<evidence type="ECO:0000256" key="6">
    <source>
        <dbReference type="ARBA" id="ARBA00023102"/>
    </source>
</evidence>
<comment type="caution">
    <text evidence="10">The sequence shown here is derived from an EMBL/GenBank/DDBJ whole genome shotgun (WGS) entry which is preliminary data.</text>
</comment>
<evidence type="ECO:0000256" key="3">
    <source>
        <dbReference type="ARBA" id="ARBA00013085"/>
    </source>
</evidence>
<evidence type="ECO:0000256" key="4">
    <source>
        <dbReference type="ARBA" id="ARBA00022605"/>
    </source>
</evidence>
<dbReference type="Pfam" id="PF02811">
    <property type="entry name" value="PHP"/>
    <property type="match status" value="1"/>
</dbReference>
<evidence type="ECO:0000256" key="7">
    <source>
        <dbReference type="ARBA" id="ARBA00049158"/>
    </source>
</evidence>
<evidence type="ECO:0000256" key="5">
    <source>
        <dbReference type="ARBA" id="ARBA00022801"/>
    </source>
</evidence>
<name>A0A2U3B9F6_9VIBR</name>
<dbReference type="SMART" id="SM00481">
    <property type="entry name" value="POLIIIAc"/>
    <property type="match status" value="1"/>
</dbReference>
<dbReference type="PANTHER" id="PTHR21039">
    <property type="entry name" value="HISTIDINOL PHOSPHATASE-RELATED"/>
    <property type="match status" value="1"/>
</dbReference>
<comment type="catalytic activity">
    <reaction evidence="7 8">
        <text>L-histidinol phosphate + H2O = L-histidinol + phosphate</text>
        <dbReference type="Rhea" id="RHEA:14465"/>
        <dbReference type="ChEBI" id="CHEBI:15377"/>
        <dbReference type="ChEBI" id="CHEBI:43474"/>
        <dbReference type="ChEBI" id="CHEBI:57699"/>
        <dbReference type="ChEBI" id="CHEBI:57980"/>
        <dbReference type="EC" id="3.1.3.15"/>
    </reaction>
</comment>
<comment type="similarity">
    <text evidence="2 8">Belongs to the PHP hydrolase family. HisK subfamily.</text>
</comment>
<keyword evidence="11" id="KW-1185">Reference proteome</keyword>
<keyword evidence="4 8" id="KW-0028">Amino-acid biosynthesis</keyword>
<dbReference type="EC" id="3.1.3.15" evidence="3 8"/>
<keyword evidence="6 8" id="KW-0368">Histidine biosynthesis</keyword>
<dbReference type="NCBIfam" id="TIGR01856">
    <property type="entry name" value="hisJ_fam"/>
    <property type="match status" value="1"/>
</dbReference>
<comment type="pathway">
    <text evidence="1 8">Amino-acid biosynthesis; L-histidine biosynthesis; L-histidine from 5-phospho-alpha-D-ribose 1-diphosphate: step 8/9.</text>
</comment>
<evidence type="ECO:0000259" key="9">
    <source>
        <dbReference type="SMART" id="SM00481"/>
    </source>
</evidence>
<evidence type="ECO:0000256" key="1">
    <source>
        <dbReference type="ARBA" id="ARBA00004970"/>
    </source>
</evidence>
<evidence type="ECO:0000256" key="2">
    <source>
        <dbReference type="ARBA" id="ARBA00009152"/>
    </source>
</evidence>
<dbReference type="GO" id="GO:0004401">
    <property type="term" value="F:histidinol-phosphatase activity"/>
    <property type="evidence" value="ECO:0007669"/>
    <property type="project" value="UniProtKB-UniRule"/>
</dbReference>
<dbReference type="AlphaFoldDB" id="A0A2U3B9F6"/>
<evidence type="ECO:0000313" key="10">
    <source>
        <dbReference type="EMBL" id="PWI33439.1"/>
    </source>
</evidence>
<dbReference type="InterPro" id="IPR016195">
    <property type="entry name" value="Pol/histidinol_Pase-like"/>
</dbReference>
<dbReference type="UniPathway" id="UPA00031">
    <property type="reaction ID" value="UER00013"/>
</dbReference>
<dbReference type="InterPro" id="IPR004013">
    <property type="entry name" value="PHP_dom"/>
</dbReference>
<evidence type="ECO:0000256" key="8">
    <source>
        <dbReference type="RuleBase" id="RU366003"/>
    </source>
</evidence>
<gene>
    <name evidence="10" type="ORF">DI392_11380</name>
</gene>
<dbReference type="EMBL" id="QFWT01000005">
    <property type="protein sequence ID" value="PWI33439.1"/>
    <property type="molecule type" value="Genomic_DNA"/>
</dbReference>
<dbReference type="RefSeq" id="WP_109320023.1">
    <property type="nucleotide sequence ID" value="NZ_QFWT01000005.1"/>
</dbReference>
<dbReference type="Proteomes" id="UP000245362">
    <property type="component" value="Unassembled WGS sequence"/>
</dbReference>
<feature type="domain" description="Polymerase/histidinol phosphatase N-terminal" evidence="9">
    <location>
        <begin position="3"/>
        <end position="94"/>
    </location>
</feature>
<dbReference type="GO" id="GO:0005737">
    <property type="term" value="C:cytoplasm"/>
    <property type="evidence" value="ECO:0007669"/>
    <property type="project" value="TreeGrafter"/>
</dbReference>
<dbReference type="OrthoDB" id="9775255at2"/>
<reference evidence="10 11" key="1">
    <citation type="submission" date="2018-05" db="EMBL/GenBank/DDBJ databases">
        <title>Vibrio limimaris sp. nov., isolated from marine sediment.</title>
        <authorList>
            <person name="Li C.-M."/>
        </authorList>
    </citation>
    <scope>NUCLEOTIDE SEQUENCE [LARGE SCALE GENOMIC DNA]</scope>
    <source>
        <strain evidence="10 11">E4404</strain>
    </source>
</reference>